<dbReference type="HAMAP" id="MF_00675">
    <property type="entry name" value="UxaC"/>
    <property type="match status" value="1"/>
</dbReference>
<dbReference type="InterPro" id="IPR003766">
    <property type="entry name" value="Uronate_isomerase"/>
</dbReference>
<dbReference type="SUPFAM" id="SSF51556">
    <property type="entry name" value="Metallo-dependent hydrolases"/>
    <property type="match status" value="1"/>
</dbReference>
<dbReference type="GO" id="GO:0042840">
    <property type="term" value="P:D-glucuronate catabolic process"/>
    <property type="evidence" value="ECO:0007669"/>
    <property type="project" value="TreeGrafter"/>
</dbReference>
<dbReference type="EMBL" id="CACSIK010000001">
    <property type="protein sequence ID" value="CAA0093594.1"/>
    <property type="molecule type" value="Genomic_DNA"/>
</dbReference>
<dbReference type="Gene3D" id="3.20.20.140">
    <property type="entry name" value="Metal-dependent hydrolases"/>
    <property type="match status" value="1"/>
</dbReference>
<protein>
    <recommendedName>
        <fullName evidence="5 7">Uronate isomerase</fullName>
        <ecNumber evidence="4 7">5.3.1.12</ecNumber>
    </recommendedName>
    <alternativeName>
        <fullName evidence="7">Glucuronate isomerase</fullName>
    </alternativeName>
    <alternativeName>
        <fullName evidence="7">Uronic isomerase</fullName>
    </alternativeName>
</protein>
<evidence type="ECO:0000256" key="7">
    <source>
        <dbReference type="HAMAP-Rule" id="MF_00675"/>
    </source>
</evidence>
<sequence length="471" mass="52873">MTTPLALHPDRLFPRDKYSRDIAKSLYSGVKDLPIISPHGHTDPIWFSENASFKNASELLVQPDHYVFRMLYSQGISLAAIGIPGADGKPSNVDPRESWQVFANHYHLFLGTPSRMWLDHVFAEIFKFDVALDSATADHYYDGINTLLAKESFRPRALFDQFNIELLATTESPLDSLSHHAAIQASGWSRRVITTFRPDPVVDPEYEGFSDNLKQLADLTQQDTASWSGYLAALRQRRAFFKQHGATASDHGHPTAATADLSLAECEHLFHKIISKAFCAKDAELFRAQVLTEMAAMSIDDGLVMQLHPGVYRNHNQTVFTGYGRDKGADIPVATEYVKALRPLLNRFGNHANFTLIVFTLDETSYARELAPLAGHYPSLKLGPAWWFNDSPEGMRRFRQQTTETAGFYNTVGFNDDTRAFLSIPARHDVARRMDCGYLAELVADHRLTETAAAELAVKLSYTLAKKAYRL</sequence>
<evidence type="ECO:0000256" key="4">
    <source>
        <dbReference type="ARBA" id="ARBA00012546"/>
    </source>
</evidence>
<dbReference type="GO" id="GO:0008880">
    <property type="term" value="F:glucuronate isomerase activity"/>
    <property type="evidence" value="ECO:0007669"/>
    <property type="project" value="UniProtKB-UniRule"/>
</dbReference>
<evidence type="ECO:0000256" key="3">
    <source>
        <dbReference type="ARBA" id="ARBA00008397"/>
    </source>
</evidence>
<dbReference type="UniPathway" id="UPA00246"/>
<dbReference type="RefSeq" id="WP_159269029.1">
    <property type="nucleotide sequence ID" value="NZ_CACSIK010000001.1"/>
</dbReference>
<keyword evidence="6 7" id="KW-0413">Isomerase</keyword>
<dbReference type="PANTHER" id="PTHR30068:SF4">
    <property type="entry name" value="URONATE ISOMERASE"/>
    <property type="match status" value="1"/>
</dbReference>
<dbReference type="OrthoDB" id="9766564at2"/>
<comment type="catalytic activity">
    <reaction evidence="7">
        <text>aldehydo-D-galacturonate = keto-D-tagaturonate</text>
        <dbReference type="Rhea" id="RHEA:27702"/>
        <dbReference type="ChEBI" id="CHEBI:12952"/>
        <dbReference type="ChEBI" id="CHEBI:17886"/>
    </reaction>
</comment>
<dbReference type="Proteomes" id="UP000439591">
    <property type="component" value="Unassembled WGS sequence"/>
</dbReference>
<evidence type="ECO:0000256" key="2">
    <source>
        <dbReference type="ARBA" id="ARBA00004892"/>
    </source>
</evidence>
<evidence type="ECO:0000256" key="5">
    <source>
        <dbReference type="ARBA" id="ARBA00020555"/>
    </source>
</evidence>
<accession>A0A5S9Q2Y6</accession>
<dbReference type="InterPro" id="IPR032466">
    <property type="entry name" value="Metal_Hydrolase"/>
</dbReference>
<comment type="catalytic activity">
    <reaction evidence="1 7">
        <text>D-glucuronate = D-fructuronate</text>
        <dbReference type="Rhea" id="RHEA:13049"/>
        <dbReference type="ChEBI" id="CHEBI:58720"/>
        <dbReference type="ChEBI" id="CHEBI:59863"/>
        <dbReference type="EC" id="5.3.1.12"/>
    </reaction>
</comment>
<dbReference type="PANTHER" id="PTHR30068">
    <property type="entry name" value="URONATE ISOMERASE"/>
    <property type="match status" value="1"/>
</dbReference>
<evidence type="ECO:0000313" key="11">
    <source>
        <dbReference type="Proteomes" id="UP000439591"/>
    </source>
</evidence>
<dbReference type="EMBL" id="CACSIM010000004">
    <property type="protein sequence ID" value="CAA0111586.1"/>
    <property type="molecule type" value="Genomic_DNA"/>
</dbReference>
<dbReference type="EC" id="5.3.1.12" evidence="4 7"/>
<proteinExistence type="inferred from homology"/>
<evidence type="ECO:0000256" key="1">
    <source>
        <dbReference type="ARBA" id="ARBA00001165"/>
    </source>
</evidence>
<organism evidence="9 11">
    <name type="scientific">Zhongshania aliphaticivorans</name>
    <dbReference type="NCBI Taxonomy" id="1470434"/>
    <lineage>
        <taxon>Bacteria</taxon>
        <taxon>Pseudomonadati</taxon>
        <taxon>Pseudomonadota</taxon>
        <taxon>Gammaproteobacteria</taxon>
        <taxon>Cellvibrionales</taxon>
        <taxon>Spongiibacteraceae</taxon>
        <taxon>Zhongshania</taxon>
    </lineage>
</organism>
<dbReference type="Proteomes" id="UP000435877">
    <property type="component" value="Unassembled WGS sequence"/>
</dbReference>
<reference evidence="10 11" key="1">
    <citation type="submission" date="2019-11" db="EMBL/GenBank/DDBJ databases">
        <authorList>
            <person name="Holert J."/>
        </authorList>
    </citation>
    <scope>NUCLEOTIDE SEQUENCE [LARGE SCALE GENOMIC DNA]</scope>
    <source>
        <strain evidence="9">BC3_2A</strain>
        <strain evidence="8">SB11_1A</strain>
    </source>
</reference>
<gene>
    <name evidence="7 9" type="primary">uxaC</name>
    <name evidence="8" type="ORF">IHBHHGIJ_02501</name>
    <name evidence="9" type="ORF">KFEGEMFD_02688</name>
</gene>
<keyword evidence="10" id="KW-1185">Reference proteome</keyword>
<evidence type="ECO:0000313" key="10">
    <source>
        <dbReference type="Proteomes" id="UP000435877"/>
    </source>
</evidence>
<dbReference type="Gene3D" id="1.10.2020.10">
    <property type="entry name" value="uronate isomerase, domain 2, chain A"/>
    <property type="match status" value="1"/>
</dbReference>
<evidence type="ECO:0000313" key="8">
    <source>
        <dbReference type="EMBL" id="CAA0093594.1"/>
    </source>
</evidence>
<evidence type="ECO:0000256" key="6">
    <source>
        <dbReference type="ARBA" id="ARBA00023235"/>
    </source>
</evidence>
<dbReference type="GO" id="GO:0019698">
    <property type="term" value="P:D-galacturonate catabolic process"/>
    <property type="evidence" value="ECO:0007669"/>
    <property type="project" value="TreeGrafter"/>
</dbReference>
<comment type="similarity">
    <text evidence="3 7">Belongs to the metallo-dependent hydrolases superfamily. Uronate isomerase family.</text>
</comment>
<dbReference type="Pfam" id="PF02614">
    <property type="entry name" value="UxaC"/>
    <property type="match status" value="1"/>
</dbReference>
<dbReference type="NCBIfam" id="NF002794">
    <property type="entry name" value="PRK02925.1"/>
    <property type="match status" value="1"/>
</dbReference>
<evidence type="ECO:0000313" key="9">
    <source>
        <dbReference type="EMBL" id="CAA0111586.1"/>
    </source>
</evidence>
<dbReference type="AlphaFoldDB" id="A0A5S9Q2Y6"/>
<name>A0A5S9Q2Y6_9GAMM</name>
<comment type="pathway">
    <text evidence="2 7">Carbohydrate metabolism; pentose and glucuronate interconversion.</text>
</comment>